<accession>A0A938X9I3</accession>
<proteinExistence type="predicted"/>
<dbReference type="Pfam" id="PF17651">
    <property type="entry name" value="Raco_middle"/>
    <property type="match status" value="1"/>
</dbReference>
<dbReference type="EMBL" id="JACJKY010000020">
    <property type="protein sequence ID" value="MBM6921600.1"/>
    <property type="molecule type" value="Genomic_DNA"/>
</dbReference>
<dbReference type="InterPro" id="IPR036010">
    <property type="entry name" value="2Fe-2S_ferredoxin-like_sf"/>
</dbReference>
<organism evidence="4 5">
    <name type="scientific">Merdimmobilis hominis</name>
    <dbReference type="NCBI Taxonomy" id="2897707"/>
    <lineage>
        <taxon>Bacteria</taxon>
        <taxon>Bacillati</taxon>
        <taxon>Bacillota</taxon>
        <taxon>Clostridia</taxon>
        <taxon>Eubacteriales</taxon>
        <taxon>Oscillospiraceae</taxon>
        <taxon>Merdimmobilis</taxon>
    </lineage>
</organism>
<sequence>MFIAKIQNGGTQTTAEFSKETLLSDFTEPFSVPMPCGGNHTCGKCKVRAEGALSPLTEAEKRRLTKEEIASGIRMACAASAVGDCTITILQSKQDDRSVMLDGTKKTVAQEGIGIAVDIGTTTIAVYTYQNGERVRAIGEHNKQGAFGADVITRIGVNEPQTLHQTIVSQIDTLFHRAIDQIAVPSEVKRIVVTGNTTMLHFFYGYDPAPLAVSPFRTVSLFDEEQPAAKWFPAYENAVLYLPPCISAYVGADMVCAMEAADFLNGKKTALLADIGTNGEMALVHDGQLVTCSTAAGPALEGACIRQGMPAGAGAIDNVFLNADKTIGYHVIGEEAPQGLCGSGLIRLMALLVELEIVDEMGAINEECGAYESLIDEDDEGLLVRIGDSGIILTQRDIRQIQLAKASICAGILTMLHHCGVSADEAETFYICGGFGSYIDPKAAATIGLIPASLADCVKVLGNAAGTGAADLLSERGRESARSIAKQAHIIELSESPFFMDQYVEQMSFYTE</sequence>
<dbReference type="Pfam" id="PF14574">
    <property type="entry name" value="RACo_C_ter"/>
    <property type="match status" value="1"/>
</dbReference>
<reference evidence="4" key="1">
    <citation type="submission" date="2020-08" db="EMBL/GenBank/DDBJ databases">
        <authorList>
            <person name="Cejkova D."/>
            <person name="Kubasova T."/>
            <person name="Jahodarova E."/>
            <person name="Rychlik I."/>
        </authorList>
    </citation>
    <scope>NUCLEOTIDE SEQUENCE</scope>
    <source>
        <strain evidence="4">An559</strain>
    </source>
</reference>
<feature type="domain" description="2Fe-2S ferredoxin-type" evidence="1">
    <location>
        <begin position="10"/>
        <end position="80"/>
    </location>
</feature>
<comment type="caution">
    <text evidence="4">The sequence shown here is derived from an EMBL/GenBank/DDBJ whole genome shotgun (WGS) entry which is preliminary data.</text>
</comment>
<evidence type="ECO:0000259" key="1">
    <source>
        <dbReference type="Pfam" id="PF00111"/>
    </source>
</evidence>
<dbReference type="InterPro" id="IPR043129">
    <property type="entry name" value="ATPase_NBD"/>
</dbReference>
<evidence type="ECO:0000313" key="4">
    <source>
        <dbReference type="EMBL" id="MBM6921600.1"/>
    </source>
</evidence>
<evidence type="ECO:0000259" key="2">
    <source>
        <dbReference type="Pfam" id="PF14574"/>
    </source>
</evidence>
<feature type="domain" description="RACo C-terminal" evidence="2">
    <location>
        <begin position="269"/>
        <end position="511"/>
    </location>
</feature>
<reference evidence="4" key="2">
    <citation type="journal article" date="2021" name="Sci. Rep.">
        <title>The distribution of antibiotic resistance genes in chicken gut microbiota commensals.</title>
        <authorList>
            <person name="Juricova H."/>
            <person name="Matiasovicova J."/>
            <person name="Kubasova T."/>
            <person name="Cejkova D."/>
            <person name="Rychlik I."/>
        </authorList>
    </citation>
    <scope>NUCLEOTIDE SEQUENCE</scope>
    <source>
        <strain evidence="4">An559</strain>
    </source>
</reference>
<gene>
    <name evidence="4" type="ORF">H6A12_10610</name>
</gene>
<keyword evidence="5" id="KW-1185">Reference proteome</keyword>
<evidence type="ECO:0000259" key="3">
    <source>
        <dbReference type="Pfam" id="PF17651"/>
    </source>
</evidence>
<dbReference type="SUPFAM" id="SSF53067">
    <property type="entry name" value="Actin-like ATPase domain"/>
    <property type="match status" value="1"/>
</dbReference>
<dbReference type="InterPro" id="IPR027980">
    <property type="entry name" value="RACo_C"/>
</dbReference>
<dbReference type="Gene3D" id="3.30.420.480">
    <property type="entry name" value="Domain of unknown function (DUF4445)"/>
    <property type="match status" value="1"/>
</dbReference>
<feature type="domain" description="RACo-like middle region" evidence="3">
    <location>
        <begin position="114"/>
        <end position="262"/>
    </location>
</feature>
<dbReference type="Proteomes" id="UP000774750">
    <property type="component" value="Unassembled WGS sequence"/>
</dbReference>
<dbReference type="RefSeq" id="WP_204447699.1">
    <property type="nucleotide sequence ID" value="NZ_JACJKY010000020.1"/>
</dbReference>
<dbReference type="PANTHER" id="PTHR42895">
    <property type="entry name" value="IRON-SULFUR CLUSTER-BINDING PROTEIN-RELATED"/>
    <property type="match status" value="1"/>
</dbReference>
<protein>
    <submittedName>
        <fullName evidence="4">DUF4445 domain-containing protein</fullName>
    </submittedName>
</protein>
<dbReference type="InterPro" id="IPR012675">
    <property type="entry name" value="Beta-grasp_dom_sf"/>
</dbReference>
<dbReference type="CDD" id="cd00207">
    <property type="entry name" value="fer2"/>
    <property type="match status" value="1"/>
</dbReference>
<dbReference type="PANTHER" id="PTHR42895:SF2">
    <property type="entry name" value="IRON-SULFUR CLUSTER PROTEIN"/>
    <property type="match status" value="1"/>
</dbReference>
<dbReference type="GO" id="GO:0051536">
    <property type="term" value="F:iron-sulfur cluster binding"/>
    <property type="evidence" value="ECO:0007669"/>
    <property type="project" value="InterPro"/>
</dbReference>
<dbReference type="Pfam" id="PF00111">
    <property type="entry name" value="Fer2"/>
    <property type="match status" value="1"/>
</dbReference>
<name>A0A938X9I3_9FIRM</name>
<dbReference type="InterPro" id="IPR001041">
    <property type="entry name" value="2Fe-2S_ferredoxin-type"/>
</dbReference>
<dbReference type="AlphaFoldDB" id="A0A938X9I3"/>
<evidence type="ECO:0000313" key="5">
    <source>
        <dbReference type="Proteomes" id="UP000774750"/>
    </source>
</evidence>
<dbReference type="InterPro" id="IPR041414">
    <property type="entry name" value="Raco-like_middle"/>
</dbReference>
<dbReference type="InterPro" id="IPR042259">
    <property type="entry name" value="Raco-like_middle_sf"/>
</dbReference>
<dbReference type="InterPro" id="IPR052911">
    <property type="entry name" value="Corrinoid_activation_enz"/>
</dbReference>
<dbReference type="SUPFAM" id="SSF54292">
    <property type="entry name" value="2Fe-2S ferredoxin-like"/>
    <property type="match status" value="1"/>
</dbReference>
<dbReference type="Gene3D" id="3.10.20.30">
    <property type="match status" value="1"/>
</dbReference>